<dbReference type="Proteomes" id="UP000800082">
    <property type="component" value="Unassembled WGS sequence"/>
</dbReference>
<accession>A0A6A5RXF7</accession>
<dbReference type="RefSeq" id="XP_033452477.1">
    <property type="nucleotide sequence ID" value="XM_033587963.1"/>
</dbReference>
<evidence type="ECO:0000313" key="1">
    <source>
        <dbReference type="EMBL" id="KAF1932229.1"/>
    </source>
</evidence>
<dbReference type="GeneID" id="54345610"/>
<proteinExistence type="predicted"/>
<protein>
    <submittedName>
        <fullName evidence="1">Uncharacterized protein</fullName>
    </submittedName>
</protein>
<dbReference type="AlphaFoldDB" id="A0A6A5RXF7"/>
<organism evidence="1 2">
    <name type="scientific">Didymella exigua CBS 183.55</name>
    <dbReference type="NCBI Taxonomy" id="1150837"/>
    <lineage>
        <taxon>Eukaryota</taxon>
        <taxon>Fungi</taxon>
        <taxon>Dikarya</taxon>
        <taxon>Ascomycota</taxon>
        <taxon>Pezizomycotina</taxon>
        <taxon>Dothideomycetes</taxon>
        <taxon>Pleosporomycetidae</taxon>
        <taxon>Pleosporales</taxon>
        <taxon>Pleosporineae</taxon>
        <taxon>Didymellaceae</taxon>
        <taxon>Didymella</taxon>
    </lineage>
</organism>
<name>A0A6A5RXF7_9PLEO</name>
<reference evidence="1" key="1">
    <citation type="journal article" date="2020" name="Stud. Mycol.">
        <title>101 Dothideomycetes genomes: a test case for predicting lifestyles and emergence of pathogens.</title>
        <authorList>
            <person name="Haridas S."/>
            <person name="Albert R."/>
            <person name="Binder M."/>
            <person name="Bloem J."/>
            <person name="Labutti K."/>
            <person name="Salamov A."/>
            <person name="Andreopoulos B."/>
            <person name="Baker S."/>
            <person name="Barry K."/>
            <person name="Bills G."/>
            <person name="Bluhm B."/>
            <person name="Cannon C."/>
            <person name="Castanera R."/>
            <person name="Culley D."/>
            <person name="Daum C."/>
            <person name="Ezra D."/>
            <person name="Gonzalez J."/>
            <person name="Henrissat B."/>
            <person name="Kuo A."/>
            <person name="Liang C."/>
            <person name="Lipzen A."/>
            <person name="Lutzoni F."/>
            <person name="Magnuson J."/>
            <person name="Mondo S."/>
            <person name="Nolan M."/>
            <person name="Ohm R."/>
            <person name="Pangilinan J."/>
            <person name="Park H.-J."/>
            <person name="Ramirez L."/>
            <person name="Alfaro M."/>
            <person name="Sun H."/>
            <person name="Tritt A."/>
            <person name="Yoshinaga Y."/>
            <person name="Zwiers L.-H."/>
            <person name="Turgeon B."/>
            <person name="Goodwin S."/>
            <person name="Spatafora J."/>
            <person name="Crous P."/>
            <person name="Grigoriev I."/>
        </authorList>
    </citation>
    <scope>NUCLEOTIDE SEQUENCE</scope>
    <source>
        <strain evidence="1">CBS 183.55</strain>
    </source>
</reference>
<gene>
    <name evidence="1" type="ORF">M421DRAFT_1883</name>
</gene>
<dbReference type="EMBL" id="ML978959">
    <property type="protein sequence ID" value="KAF1932229.1"/>
    <property type="molecule type" value="Genomic_DNA"/>
</dbReference>
<keyword evidence="2" id="KW-1185">Reference proteome</keyword>
<sequence length="175" mass="19310">MKQSMLARRARVLSNDISLNLQHFAQIASGLVQEDLTAPRWLKQEGYTSPETIVWHLVDRKAPFIDNILDCPLDEVNALAAKDLNTASSPLTPGVEAYIITLHKDDVDEDEDEVRLSCGSATNAASGIIARFQQYDSRGCTQVCIQEAEADGFEVVNKVLVAWSPMPEGSNPSHW</sequence>
<evidence type="ECO:0000313" key="2">
    <source>
        <dbReference type="Proteomes" id="UP000800082"/>
    </source>
</evidence>